<dbReference type="CDD" id="cd01651">
    <property type="entry name" value="RT_G2_intron"/>
    <property type="match status" value="1"/>
</dbReference>
<dbReference type="SUPFAM" id="SSF56672">
    <property type="entry name" value="DNA/RNA polymerases"/>
    <property type="match status" value="1"/>
</dbReference>
<evidence type="ECO:0000313" key="4">
    <source>
        <dbReference type="EMBL" id="WQG90775.1"/>
    </source>
</evidence>
<name>A0A1K1SC96_9BACT</name>
<keyword evidence="4" id="KW-0808">Transferase</keyword>
<dbReference type="RefSeq" id="WP_083571758.1">
    <property type="nucleotide sequence ID" value="NZ_CP139972.1"/>
</dbReference>
<dbReference type="PROSITE" id="PS50878">
    <property type="entry name" value="RT_POL"/>
    <property type="match status" value="1"/>
</dbReference>
<evidence type="ECO:0000313" key="3">
    <source>
        <dbReference type="EMBL" id="SFW81968.1"/>
    </source>
</evidence>
<dbReference type="Proteomes" id="UP001326715">
    <property type="component" value="Chromosome"/>
</dbReference>
<evidence type="ECO:0000259" key="2">
    <source>
        <dbReference type="PROSITE" id="PS50878"/>
    </source>
</evidence>
<dbReference type="InterPro" id="IPR051083">
    <property type="entry name" value="GrpII_Intron_Splice-Mob/Def"/>
</dbReference>
<dbReference type="EMBL" id="CP140154">
    <property type="protein sequence ID" value="WQG90775.1"/>
    <property type="molecule type" value="Genomic_DNA"/>
</dbReference>
<dbReference type="InterPro" id="IPR030931">
    <property type="entry name" value="Group_II_RT_mat"/>
</dbReference>
<keyword evidence="6" id="KW-1185">Reference proteome</keyword>
<organism evidence="3 5">
    <name type="scientific">Chitinophaga sancti</name>
    <dbReference type="NCBI Taxonomy" id="1004"/>
    <lineage>
        <taxon>Bacteria</taxon>
        <taxon>Pseudomonadati</taxon>
        <taxon>Bacteroidota</taxon>
        <taxon>Chitinophagia</taxon>
        <taxon>Chitinophagales</taxon>
        <taxon>Chitinophagaceae</taxon>
        <taxon>Chitinophaga</taxon>
    </lineage>
</organism>
<evidence type="ECO:0000313" key="6">
    <source>
        <dbReference type="Proteomes" id="UP001326715"/>
    </source>
</evidence>
<dbReference type="EC" id="2.7.7.49" evidence="4"/>
<dbReference type="NCBIfam" id="TIGR04416">
    <property type="entry name" value="group_II_RT_mat"/>
    <property type="match status" value="1"/>
</dbReference>
<reference evidence="3 5" key="1">
    <citation type="submission" date="2016-11" db="EMBL/GenBank/DDBJ databases">
        <authorList>
            <person name="Jaros S."/>
            <person name="Januszkiewicz K."/>
            <person name="Wedrychowicz H."/>
        </authorList>
    </citation>
    <scope>NUCLEOTIDE SEQUENCE [LARGE SCALE GENOMIC DNA]</scope>
    <source>
        <strain evidence="3 5">DSM 784</strain>
    </source>
</reference>
<feature type="domain" description="Reverse transcriptase" evidence="2">
    <location>
        <begin position="29"/>
        <end position="279"/>
    </location>
</feature>
<dbReference type="InterPro" id="IPR000477">
    <property type="entry name" value="RT_dom"/>
</dbReference>
<dbReference type="AlphaFoldDB" id="A0A1K1SC96"/>
<proteinExistence type="inferred from homology"/>
<protein>
    <submittedName>
        <fullName evidence="3">Group II intron reverse transcriptase/maturase</fullName>
        <ecNumber evidence="4">2.7.7.49</ecNumber>
    </submittedName>
</protein>
<dbReference type="EMBL" id="FPIZ01000020">
    <property type="protein sequence ID" value="SFW81968.1"/>
    <property type="molecule type" value="Genomic_DNA"/>
</dbReference>
<dbReference type="OrthoDB" id="9780724at2"/>
<dbReference type="STRING" id="1004.SAMN05661012_05172"/>
<evidence type="ECO:0000313" key="5">
    <source>
        <dbReference type="Proteomes" id="UP000183788"/>
    </source>
</evidence>
<dbReference type="PANTHER" id="PTHR34047:SF8">
    <property type="entry name" value="PROTEIN YKFC"/>
    <property type="match status" value="1"/>
</dbReference>
<accession>A0A1K1SC96</accession>
<sequence>MYKLSSSAFFYKVCKIVSELFCSILIFLPRFGIQYQPYHAKPVRRVYIPKADGKQRPIGVTVLEDKIVQRATAMVLNAIYEADFLGFSYGFRPKRSQHQALDAVYAGLLIKRINWILDADIQNFFGKVNHGWVLKFVEHRIADPRVLRLIRKWLNAGVMENGVLSFEEDGTPQGGSISPLIANIYLHYVLDLWTQNMREKQLKGDVIVARYADDSITGFQYKSEAEYYLQDLRLRLAKFGLSLNEEKTRLLEFGKYAISRRKEQGSGKPETFNFLGFTHICGKSRKGKFTILRYTINKRMRSKMLSIKQQLRKRMHMKVSLVGKWLTSVLTGYFRYYGVSGNIGKLDQFRYGILMRWFKILKRRSQQRRLSWSQMSTIANRWLPRPKVYYKHPLSRIGVTT</sequence>
<dbReference type="GO" id="GO:0003964">
    <property type="term" value="F:RNA-directed DNA polymerase activity"/>
    <property type="evidence" value="ECO:0007669"/>
    <property type="project" value="UniProtKB-KW"/>
</dbReference>
<dbReference type="PANTHER" id="PTHR34047">
    <property type="entry name" value="NUCLEAR INTRON MATURASE 1, MITOCHONDRIAL-RELATED"/>
    <property type="match status" value="1"/>
</dbReference>
<reference evidence="4 6" key="2">
    <citation type="submission" date="2023-11" db="EMBL/GenBank/DDBJ databases">
        <title>MicrobeMod: A computational toolkit for identifying prokaryotic methylation and restriction-modification with nanopore sequencing.</title>
        <authorList>
            <person name="Crits-Christoph A."/>
            <person name="Kang S.C."/>
            <person name="Lee H."/>
            <person name="Ostrov N."/>
        </authorList>
    </citation>
    <scope>NUCLEOTIDE SEQUENCE [LARGE SCALE GENOMIC DNA]</scope>
    <source>
        <strain evidence="4 6">ATCC 23090</strain>
    </source>
</reference>
<dbReference type="Proteomes" id="UP000183788">
    <property type="component" value="Unassembled WGS sequence"/>
</dbReference>
<keyword evidence="3" id="KW-0695">RNA-directed DNA polymerase</keyword>
<dbReference type="Pfam" id="PF00078">
    <property type="entry name" value="RVT_1"/>
    <property type="match status" value="1"/>
</dbReference>
<gene>
    <name evidence="4" type="primary">ltrA</name>
    <name evidence="3" type="ORF">SAMN05661012_05172</name>
    <name evidence="4" type="ORF">SR876_04645</name>
</gene>
<keyword evidence="4" id="KW-0548">Nucleotidyltransferase</keyword>
<dbReference type="InterPro" id="IPR043502">
    <property type="entry name" value="DNA/RNA_pol_sf"/>
</dbReference>
<comment type="similarity">
    <text evidence="1">Belongs to the bacterial reverse transcriptase family.</text>
</comment>
<evidence type="ECO:0000256" key="1">
    <source>
        <dbReference type="ARBA" id="ARBA00034120"/>
    </source>
</evidence>